<proteinExistence type="predicted"/>
<dbReference type="Proteomes" id="UP001165960">
    <property type="component" value="Unassembled WGS sequence"/>
</dbReference>
<organism evidence="1 2">
    <name type="scientific">Entomophthora muscae</name>
    <dbReference type="NCBI Taxonomy" id="34485"/>
    <lineage>
        <taxon>Eukaryota</taxon>
        <taxon>Fungi</taxon>
        <taxon>Fungi incertae sedis</taxon>
        <taxon>Zoopagomycota</taxon>
        <taxon>Entomophthoromycotina</taxon>
        <taxon>Entomophthoromycetes</taxon>
        <taxon>Entomophthorales</taxon>
        <taxon>Entomophthoraceae</taxon>
        <taxon>Entomophthora</taxon>
    </lineage>
</organism>
<dbReference type="EMBL" id="QTSX02003832">
    <property type="protein sequence ID" value="KAJ9067901.1"/>
    <property type="molecule type" value="Genomic_DNA"/>
</dbReference>
<accession>A0ACC2T068</accession>
<name>A0ACC2T068_9FUNG</name>
<keyword evidence="2" id="KW-1185">Reference proteome</keyword>
<evidence type="ECO:0000313" key="1">
    <source>
        <dbReference type="EMBL" id="KAJ9067901.1"/>
    </source>
</evidence>
<sequence>MATVNIFNVDMGAVATEDGLETWDILKVHNICNYEKEFQLPDILSISFPIMSSKGNAGFYHDGFMFKCNNEALGASSLQV</sequence>
<reference evidence="1" key="1">
    <citation type="submission" date="2022-04" db="EMBL/GenBank/DDBJ databases">
        <title>Genome of the entomopathogenic fungus Entomophthora muscae.</title>
        <authorList>
            <person name="Elya C."/>
            <person name="Lovett B.R."/>
            <person name="Lee E."/>
            <person name="Macias A.M."/>
            <person name="Hajek A.E."/>
            <person name="De Bivort B.L."/>
            <person name="Kasson M.T."/>
            <person name="De Fine Licht H.H."/>
            <person name="Stajich J.E."/>
        </authorList>
    </citation>
    <scope>NUCLEOTIDE SEQUENCE</scope>
    <source>
        <strain evidence="1">Berkeley</strain>
    </source>
</reference>
<evidence type="ECO:0000313" key="2">
    <source>
        <dbReference type="Proteomes" id="UP001165960"/>
    </source>
</evidence>
<gene>
    <name evidence="1" type="ORF">DSO57_1034214</name>
</gene>
<comment type="caution">
    <text evidence="1">The sequence shown here is derived from an EMBL/GenBank/DDBJ whole genome shotgun (WGS) entry which is preliminary data.</text>
</comment>
<protein>
    <submittedName>
        <fullName evidence="1">Uncharacterized protein</fullName>
    </submittedName>
</protein>